<feature type="region of interest" description="Disordered" evidence="1">
    <location>
        <begin position="154"/>
        <end position="198"/>
    </location>
</feature>
<accession>A0AAV8TI88</accession>
<name>A0AAV8TI88_9ROSI</name>
<feature type="region of interest" description="Disordered" evidence="1">
    <location>
        <begin position="1"/>
        <end position="52"/>
    </location>
</feature>
<evidence type="ECO:0000313" key="3">
    <source>
        <dbReference type="Proteomes" id="UP001159364"/>
    </source>
</evidence>
<evidence type="ECO:0000256" key="1">
    <source>
        <dbReference type="SAM" id="MobiDB-lite"/>
    </source>
</evidence>
<reference evidence="2 3" key="1">
    <citation type="submission" date="2021-09" db="EMBL/GenBank/DDBJ databases">
        <title>Genomic insights and catalytic innovation underlie evolution of tropane alkaloids biosynthesis.</title>
        <authorList>
            <person name="Wang Y.-J."/>
            <person name="Tian T."/>
            <person name="Huang J.-P."/>
            <person name="Huang S.-X."/>
        </authorList>
    </citation>
    <scope>NUCLEOTIDE SEQUENCE [LARGE SCALE GENOMIC DNA]</scope>
    <source>
        <strain evidence="2">KIB-2018</strain>
        <tissue evidence="2">Leaf</tissue>
    </source>
</reference>
<dbReference type="PANTHER" id="PTHR31722">
    <property type="entry name" value="OS06G0675200 PROTEIN"/>
    <property type="match status" value="1"/>
</dbReference>
<proteinExistence type="predicted"/>
<organism evidence="2 3">
    <name type="scientific">Erythroxylum novogranatense</name>
    <dbReference type="NCBI Taxonomy" id="1862640"/>
    <lineage>
        <taxon>Eukaryota</taxon>
        <taxon>Viridiplantae</taxon>
        <taxon>Streptophyta</taxon>
        <taxon>Embryophyta</taxon>
        <taxon>Tracheophyta</taxon>
        <taxon>Spermatophyta</taxon>
        <taxon>Magnoliopsida</taxon>
        <taxon>eudicotyledons</taxon>
        <taxon>Gunneridae</taxon>
        <taxon>Pentapetalae</taxon>
        <taxon>rosids</taxon>
        <taxon>fabids</taxon>
        <taxon>Malpighiales</taxon>
        <taxon>Erythroxylaceae</taxon>
        <taxon>Erythroxylum</taxon>
    </lineage>
</organism>
<dbReference type="Proteomes" id="UP001159364">
    <property type="component" value="Linkage Group LG05"/>
</dbReference>
<gene>
    <name evidence="2" type="ORF">K2173_022527</name>
</gene>
<feature type="compositionally biased region" description="Low complexity" evidence="1">
    <location>
        <begin position="155"/>
        <end position="172"/>
    </location>
</feature>
<comment type="caution">
    <text evidence="2">The sequence shown here is derived from an EMBL/GenBank/DDBJ whole genome shotgun (WGS) entry which is preliminary data.</text>
</comment>
<sequence>MVSALDTVQGTSRSVDQPSSPRISFSSEFLDENFISSTPNPQAEKDEENMDRDKARNPEFEFLSSNMSSHNMLTADELFFEGKLLPFWQMQYSEKLSRISIKTKESKGREEEGLAEVNKEETRVSWLVDDEQSPRPPTCTVLWKELLNLKKQRASSLSPSSSSSSTSSSSSSLADIVTTEGKGSSGNNSEKHVKRVKKGLERTRSAIIRIRPMINVPICTQVKSSALRPLFPLKKGR</sequence>
<feature type="compositionally biased region" description="Polar residues" evidence="1">
    <location>
        <begin position="1"/>
        <end position="27"/>
    </location>
</feature>
<dbReference type="PANTHER" id="PTHR31722:SF2">
    <property type="entry name" value="DNA CROSS-LINK REPAIR 1 PROTEIN-LIKE"/>
    <property type="match status" value="1"/>
</dbReference>
<evidence type="ECO:0000313" key="2">
    <source>
        <dbReference type="EMBL" id="KAJ8766468.1"/>
    </source>
</evidence>
<protein>
    <submittedName>
        <fullName evidence="2">Uncharacterized protein</fullName>
    </submittedName>
</protein>
<keyword evidence="3" id="KW-1185">Reference proteome</keyword>
<dbReference type="EMBL" id="JAIWQS010000005">
    <property type="protein sequence ID" value="KAJ8766468.1"/>
    <property type="molecule type" value="Genomic_DNA"/>
</dbReference>
<dbReference type="AlphaFoldDB" id="A0AAV8TI88"/>